<keyword evidence="4" id="KW-1185">Reference proteome</keyword>
<feature type="signal peptide" evidence="2">
    <location>
        <begin position="1"/>
        <end position="21"/>
    </location>
</feature>
<feature type="transmembrane region" description="Helical" evidence="1">
    <location>
        <begin position="204"/>
        <end position="225"/>
    </location>
</feature>
<feature type="chain" id="PRO_5045711441" description="Ammonia monooxygenase" evidence="2">
    <location>
        <begin position="22"/>
        <end position="341"/>
    </location>
</feature>
<feature type="transmembrane region" description="Helical" evidence="1">
    <location>
        <begin position="290"/>
        <end position="310"/>
    </location>
</feature>
<dbReference type="Pfam" id="PF05145">
    <property type="entry name" value="AbrB"/>
    <property type="match status" value="1"/>
</dbReference>
<feature type="transmembrane region" description="Helical" evidence="1">
    <location>
        <begin position="322"/>
        <end position="340"/>
    </location>
</feature>
<feature type="transmembrane region" description="Helical" evidence="1">
    <location>
        <begin position="258"/>
        <end position="284"/>
    </location>
</feature>
<keyword evidence="1" id="KW-0472">Membrane</keyword>
<feature type="transmembrane region" description="Helical" evidence="1">
    <location>
        <begin position="80"/>
        <end position="103"/>
    </location>
</feature>
<sequence length="341" mass="33416">MNLRGSAIALGIAFPAAAALAAVGMPAGALLGATAAVAAAALAGLGPVVPGFLRNLAFVIIGLSLGAGITGDILDDIARWPVSLVGLALTIVLTMVITARLLVRGFGVSPDTAALSVSPGALSYAVVLAAQGHGDLRSVVVLQSVRLLLVTLCLPPIIVALAGVAASGPIAEGGAVVLGPLPTIAFVLAGLASGWLVDRAGSPAAYLLAGLVVSGLAHALGWVNGVLPSPVVFSGFVVTGAVIGCRFTGIARSDLVRLAAAGLVATGLSVALSAAGALCVASLTGLSFPVVWVAFAPGGVEGMAAIGLALGYDPAFIATHHIFRIVLVIALLPLAVRLAGR</sequence>
<evidence type="ECO:0000313" key="4">
    <source>
        <dbReference type="Proteomes" id="UP000182045"/>
    </source>
</evidence>
<gene>
    <name evidence="3" type="ORF">Ga0058931_2745</name>
</gene>
<dbReference type="PIRSF" id="PIRSF038991">
    <property type="entry name" value="Protein_AbrB"/>
    <property type="match status" value="1"/>
</dbReference>
<evidence type="ECO:0000313" key="3">
    <source>
        <dbReference type="EMBL" id="CUX83053.1"/>
    </source>
</evidence>
<reference evidence="3 4" key="1">
    <citation type="submission" date="2016-01" db="EMBL/GenBank/DDBJ databases">
        <authorList>
            <person name="Varghese N."/>
        </authorList>
    </citation>
    <scope>NUCLEOTIDE SEQUENCE [LARGE SCALE GENOMIC DNA]</scope>
    <source>
        <strain evidence="3 4">HL-91</strain>
    </source>
</reference>
<feature type="transmembrane region" description="Helical" evidence="1">
    <location>
        <begin position="31"/>
        <end position="49"/>
    </location>
</feature>
<proteinExistence type="predicted"/>
<accession>A0ABP2BXQ7</accession>
<evidence type="ECO:0000256" key="1">
    <source>
        <dbReference type="SAM" id="Phobius"/>
    </source>
</evidence>
<dbReference type="InterPro" id="IPR007820">
    <property type="entry name" value="AbrB_fam"/>
</dbReference>
<comment type="caution">
    <text evidence="3">The sequence shown here is derived from an EMBL/GenBank/DDBJ whole genome shotgun (WGS) entry which is preliminary data.</text>
</comment>
<dbReference type="Proteomes" id="UP000182045">
    <property type="component" value="Unassembled WGS sequence"/>
</dbReference>
<feature type="transmembrane region" description="Helical" evidence="1">
    <location>
        <begin position="56"/>
        <end position="74"/>
    </location>
</feature>
<protein>
    <recommendedName>
        <fullName evidence="5">Ammonia monooxygenase</fullName>
    </recommendedName>
</protein>
<keyword evidence="2" id="KW-0732">Signal</keyword>
<evidence type="ECO:0000256" key="2">
    <source>
        <dbReference type="SAM" id="SignalP"/>
    </source>
</evidence>
<name>A0ABP2BXQ7_9RHOB</name>
<dbReference type="NCBIfam" id="TIGR03082">
    <property type="entry name" value="Gneg_AbrB_dup"/>
    <property type="match status" value="1"/>
</dbReference>
<feature type="transmembrane region" description="Helical" evidence="1">
    <location>
        <begin position="177"/>
        <end position="197"/>
    </location>
</feature>
<dbReference type="PANTHER" id="PTHR38457">
    <property type="entry name" value="REGULATOR ABRB-RELATED"/>
    <property type="match status" value="1"/>
</dbReference>
<feature type="transmembrane region" description="Helical" evidence="1">
    <location>
        <begin position="231"/>
        <end position="251"/>
    </location>
</feature>
<dbReference type="PANTHER" id="PTHR38457:SF1">
    <property type="entry name" value="REGULATOR ABRB-RELATED"/>
    <property type="match status" value="1"/>
</dbReference>
<organism evidence="3 4">
    <name type="scientific">Roseibaca calidilacus</name>
    <dbReference type="NCBI Taxonomy" id="1666912"/>
    <lineage>
        <taxon>Bacteria</taxon>
        <taxon>Pseudomonadati</taxon>
        <taxon>Pseudomonadota</taxon>
        <taxon>Alphaproteobacteria</taxon>
        <taxon>Rhodobacterales</taxon>
        <taxon>Paracoccaceae</taxon>
        <taxon>Roseinatronobacter</taxon>
    </lineage>
</organism>
<keyword evidence="1" id="KW-1133">Transmembrane helix</keyword>
<keyword evidence="1" id="KW-0812">Transmembrane</keyword>
<dbReference type="EMBL" id="FBYC01000004">
    <property type="protein sequence ID" value="CUX83053.1"/>
    <property type="molecule type" value="Genomic_DNA"/>
</dbReference>
<evidence type="ECO:0008006" key="5">
    <source>
        <dbReference type="Google" id="ProtNLM"/>
    </source>
</evidence>
<feature type="transmembrane region" description="Helical" evidence="1">
    <location>
        <begin position="147"/>
        <end position="171"/>
    </location>
</feature>
<dbReference type="InterPro" id="IPR017516">
    <property type="entry name" value="AbrB_dup"/>
</dbReference>